<accession>A0ABR3G1M2</accession>
<evidence type="ECO:0000313" key="2">
    <source>
        <dbReference type="Proteomes" id="UP001465976"/>
    </source>
</evidence>
<sequence length="153" mass="17031">MLPRCFSTEKISSETFILREVTLDEIDAVAVSMAGAFLNDRTVAFFSDATQHPAAVNSFEGKGVFCFYRHLIRSSLLSGGRAVIAVTRCLVDGFLLEQISGAAVWLAPKRRVDVWRIPMMINSGALNVVRHWGMSFLTVGFIRIPPLFYLSML</sequence>
<gene>
    <name evidence="1" type="ORF">V5O48_000616</name>
</gene>
<proteinExistence type="predicted"/>
<dbReference type="EMBL" id="JBAHYK010000010">
    <property type="protein sequence ID" value="KAL0581462.1"/>
    <property type="molecule type" value="Genomic_DNA"/>
</dbReference>
<dbReference type="Proteomes" id="UP001465976">
    <property type="component" value="Unassembled WGS sequence"/>
</dbReference>
<evidence type="ECO:0000313" key="1">
    <source>
        <dbReference type="EMBL" id="KAL0581462.1"/>
    </source>
</evidence>
<protein>
    <submittedName>
        <fullName evidence="1">Uncharacterized protein</fullName>
    </submittedName>
</protein>
<dbReference type="Gene3D" id="3.40.630.30">
    <property type="match status" value="1"/>
</dbReference>
<name>A0ABR3G1M2_9AGAR</name>
<keyword evidence="2" id="KW-1185">Reference proteome</keyword>
<organism evidence="1 2">
    <name type="scientific">Marasmius crinis-equi</name>
    <dbReference type="NCBI Taxonomy" id="585013"/>
    <lineage>
        <taxon>Eukaryota</taxon>
        <taxon>Fungi</taxon>
        <taxon>Dikarya</taxon>
        <taxon>Basidiomycota</taxon>
        <taxon>Agaricomycotina</taxon>
        <taxon>Agaricomycetes</taxon>
        <taxon>Agaricomycetidae</taxon>
        <taxon>Agaricales</taxon>
        <taxon>Marasmiineae</taxon>
        <taxon>Marasmiaceae</taxon>
        <taxon>Marasmius</taxon>
    </lineage>
</organism>
<reference evidence="1 2" key="1">
    <citation type="submission" date="2024-02" db="EMBL/GenBank/DDBJ databases">
        <title>A draft genome for the cacao thread blight pathogen Marasmius crinis-equi.</title>
        <authorList>
            <person name="Cohen S.P."/>
            <person name="Baruah I.K."/>
            <person name="Amoako-Attah I."/>
            <person name="Bukari Y."/>
            <person name="Meinhardt L.W."/>
            <person name="Bailey B.A."/>
        </authorList>
    </citation>
    <scope>NUCLEOTIDE SEQUENCE [LARGE SCALE GENOMIC DNA]</scope>
    <source>
        <strain evidence="1 2">GH-76</strain>
    </source>
</reference>
<comment type="caution">
    <text evidence="1">The sequence shown here is derived from an EMBL/GenBank/DDBJ whole genome shotgun (WGS) entry which is preliminary data.</text>
</comment>